<reference evidence="1" key="1">
    <citation type="submission" date="2020-08" db="EMBL/GenBank/DDBJ databases">
        <title>Multicomponent nature underlies the extraordinary mechanical properties of spider dragline silk.</title>
        <authorList>
            <person name="Kono N."/>
            <person name="Nakamura H."/>
            <person name="Mori M."/>
            <person name="Yoshida Y."/>
            <person name="Ohtoshi R."/>
            <person name="Malay A.D."/>
            <person name="Moran D.A.P."/>
            <person name="Tomita M."/>
            <person name="Numata K."/>
            <person name="Arakawa K."/>
        </authorList>
    </citation>
    <scope>NUCLEOTIDE SEQUENCE</scope>
</reference>
<sequence>MMSVLWGRALSSIKTKVGPTAVAYNLTMGSRTSSRYRTAVTEPRLKMCRSVRYLNEIPAHTHNASVSECVMFGDVLGLIACSLFTPYPYTLLIWLQRKS</sequence>
<protein>
    <submittedName>
        <fullName evidence="1">Uncharacterized protein</fullName>
    </submittedName>
</protein>
<proteinExistence type="predicted"/>
<evidence type="ECO:0000313" key="1">
    <source>
        <dbReference type="EMBL" id="GFY34655.1"/>
    </source>
</evidence>
<evidence type="ECO:0000313" key="2">
    <source>
        <dbReference type="Proteomes" id="UP000887159"/>
    </source>
</evidence>
<dbReference type="Proteomes" id="UP000887159">
    <property type="component" value="Unassembled WGS sequence"/>
</dbReference>
<name>A0A8X6WGZ6_TRICX</name>
<gene>
    <name evidence="1" type="ORF">TNCV_1373461</name>
</gene>
<accession>A0A8X6WGZ6</accession>
<dbReference type="AlphaFoldDB" id="A0A8X6WGZ6"/>
<comment type="caution">
    <text evidence="1">The sequence shown here is derived from an EMBL/GenBank/DDBJ whole genome shotgun (WGS) entry which is preliminary data.</text>
</comment>
<organism evidence="1 2">
    <name type="scientific">Trichonephila clavipes</name>
    <name type="common">Golden silk orbweaver</name>
    <name type="synonym">Nephila clavipes</name>
    <dbReference type="NCBI Taxonomy" id="2585209"/>
    <lineage>
        <taxon>Eukaryota</taxon>
        <taxon>Metazoa</taxon>
        <taxon>Ecdysozoa</taxon>
        <taxon>Arthropoda</taxon>
        <taxon>Chelicerata</taxon>
        <taxon>Arachnida</taxon>
        <taxon>Araneae</taxon>
        <taxon>Araneomorphae</taxon>
        <taxon>Entelegynae</taxon>
        <taxon>Araneoidea</taxon>
        <taxon>Nephilidae</taxon>
        <taxon>Trichonephila</taxon>
    </lineage>
</organism>
<keyword evidence="2" id="KW-1185">Reference proteome</keyword>
<dbReference type="EMBL" id="BMAU01021426">
    <property type="protein sequence ID" value="GFY34655.1"/>
    <property type="molecule type" value="Genomic_DNA"/>
</dbReference>